<dbReference type="InterPro" id="IPR007433">
    <property type="entry name" value="DUF481"/>
</dbReference>
<evidence type="ECO:0000256" key="1">
    <source>
        <dbReference type="SAM" id="MobiDB-lite"/>
    </source>
</evidence>
<dbReference type="EMBL" id="DRKP01000112">
    <property type="protein sequence ID" value="HEB96681.1"/>
    <property type="molecule type" value="Genomic_DNA"/>
</dbReference>
<accession>A0A831W7M3</accession>
<feature type="region of interest" description="Disordered" evidence="1">
    <location>
        <begin position="12"/>
        <end position="40"/>
    </location>
</feature>
<gene>
    <name evidence="2" type="ORF">ENI96_09670</name>
</gene>
<dbReference type="AlphaFoldDB" id="A0A831W7M3"/>
<name>A0A831W7M3_9GAMM</name>
<comment type="caution">
    <text evidence="2">The sequence shown here is derived from an EMBL/GenBank/DDBJ whole genome shotgun (WGS) entry which is preliminary data.</text>
</comment>
<reference evidence="2" key="1">
    <citation type="journal article" date="2020" name="mSystems">
        <title>Genome- and Community-Level Interaction Insights into Carbon Utilization and Element Cycling Functions of Hydrothermarchaeota in Hydrothermal Sediment.</title>
        <authorList>
            <person name="Zhou Z."/>
            <person name="Liu Y."/>
            <person name="Xu W."/>
            <person name="Pan J."/>
            <person name="Luo Z.H."/>
            <person name="Li M."/>
        </authorList>
    </citation>
    <scope>NUCLEOTIDE SEQUENCE [LARGE SCALE GENOMIC DNA]</scope>
    <source>
        <strain evidence="2">HyVt-443</strain>
    </source>
</reference>
<protein>
    <submittedName>
        <fullName evidence="2">DUF481 domain-containing protein</fullName>
    </submittedName>
</protein>
<proteinExistence type="predicted"/>
<dbReference type="Pfam" id="PF04338">
    <property type="entry name" value="DUF481"/>
    <property type="match status" value="1"/>
</dbReference>
<evidence type="ECO:0000313" key="3">
    <source>
        <dbReference type="Proteomes" id="UP000886251"/>
    </source>
</evidence>
<evidence type="ECO:0000313" key="2">
    <source>
        <dbReference type="EMBL" id="HEB96681.1"/>
    </source>
</evidence>
<dbReference type="Proteomes" id="UP000886251">
    <property type="component" value="Unassembled WGS sequence"/>
</dbReference>
<sequence length="448" mass="49381">MGWSGSAVTAAASSWSRNAGNDHRHPDPGPRTGYWKPQLPEHRIITGRRRSSGDADAAGATAASGVRSDACLRFTHTPATEPSMTIDPSTGGSRPTLIALLSILLLALVRPAAAWSPPPPPTEKFDWVQLTSDEWLKGEIISLYEDVLEFDSDKLGILKLDWEDVRQLFSSRPQNISLGNGGEVHGRVRMNGGELVVTTPEGDRTLERSAAVAIVPYSGNGKGLWKAKISLGINLRSGNNDQKDFNLQASIKRLNARNRLLIDYLGSLTRTDGVDTTNSHRLSGQYDVFSSNERFWRPFFGEYFRDPFQNVADRITVGAGVGYHMIDTSRTSWDLFAGPGYQYTRFDSVERGENAGESSFALILATDYETEVTGSVDFIAGYRVQLTNRDTGGYSHHAIATLETELTRNLDLDLSLIWDRIQYPTATSDGVIPEQDDYKLIFGLGFDI</sequence>
<organism evidence="2 3">
    <name type="scientific">Sedimenticola thiotaurini</name>
    <dbReference type="NCBI Taxonomy" id="1543721"/>
    <lineage>
        <taxon>Bacteria</taxon>
        <taxon>Pseudomonadati</taxon>
        <taxon>Pseudomonadota</taxon>
        <taxon>Gammaproteobacteria</taxon>
        <taxon>Chromatiales</taxon>
        <taxon>Sedimenticolaceae</taxon>
        <taxon>Sedimenticola</taxon>
    </lineage>
</organism>